<accession>A0A9X2FGJ6</accession>
<keyword evidence="5" id="KW-1185">Reference proteome</keyword>
<evidence type="ECO:0000256" key="2">
    <source>
        <dbReference type="SAM" id="SignalP"/>
    </source>
</evidence>
<dbReference type="InterPro" id="IPR027275">
    <property type="entry name" value="PRC-brl_dom"/>
</dbReference>
<name>A0A9X2FGJ6_9BACT</name>
<feature type="region of interest" description="Disordered" evidence="1">
    <location>
        <begin position="33"/>
        <end position="65"/>
    </location>
</feature>
<feature type="compositionally biased region" description="Basic and acidic residues" evidence="1">
    <location>
        <begin position="43"/>
        <end position="63"/>
    </location>
</feature>
<dbReference type="PANTHER" id="PTHR36505">
    <property type="entry name" value="BLR1072 PROTEIN"/>
    <property type="match status" value="1"/>
</dbReference>
<dbReference type="RefSeq" id="WP_252856078.1">
    <property type="nucleotide sequence ID" value="NZ_JAMXLR010000093.1"/>
</dbReference>
<dbReference type="SUPFAM" id="SSF50346">
    <property type="entry name" value="PRC-barrel domain"/>
    <property type="match status" value="1"/>
</dbReference>
<gene>
    <name evidence="4" type="ORF">NG895_29015</name>
</gene>
<reference evidence="4" key="1">
    <citation type="submission" date="2022-06" db="EMBL/GenBank/DDBJ databases">
        <title>Aeoliella straminimaris, a novel planctomycete from sediments.</title>
        <authorList>
            <person name="Vitorino I.R."/>
            <person name="Lage O.M."/>
        </authorList>
    </citation>
    <scope>NUCLEOTIDE SEQUENCE</scope>
    <source>
        <strain evidence="4">ICT_H6.2</strain>
    </source>
</reference>
<evidence type="ECO:0000313" key="5">
    <source>
        <dbReference type="Proteomes" id="UP001155241"/>
    </source>
</evidence>
<feature type="compositionally biased region" description="Polar residues" evidence="1">
    <location>
        <begin position="33"/>
        <end position="42"/>
    </location>
</feature>
<proteinExistence type="predicted"/>
<dbReference type="InterPro" id="IPR011033">
    <property type="entry name" value="PRC_barrel-like_sf"/>
</dbReference>
<protein>
    <submittedName>
        <fullName evidence="4">PRC-barrel domain-containing protein</fullName>
    </submittedName>
</protein>
<sequence>MKPLSLIAGGLAILVATSVGMMTTSTAQNAIRDGAQQQQKQPQRYESRRPALRDAANDADRSRPQHVVRASNVIGHNIVNPQGDDVGEINDLVLDPTNGQIRYAAVTYGGFVGIGDKLFAVPWQAFQCRPDSENSGEFIVTLDVTQQQLEGAEGFDQDNWPNFADPNFTQDIDKRYRVQRDREARRDRDRGGVDVTLGRGGVDVDVDPRD</sequence>
<comment type="caution">
    <text evidence="4">The sequence shown here is derived from an EMBL/GenBank/DDBJ whole genome shotgun (WGS) entry which is preliminary data.</text>
</comment>
<dbReference type="PANTHER" id="PTHR36505:SF1">
    <property type="entry name" value="BLR1072 PROTEIN"/>
    <property type="match status" value="1"/>
</dbReference>
<feature type="compositionally biased region" description="Basic and acidic residues" evidence="1">
    <location>
        <begin position="175"/>
        <end position="192"/>
    </location>
</feature>
<dbReference type="Pfam" id="PF05239">
    <property type="entry name" value="PRC"/>
    <property type="match status" value="1"/>
</dbReference>
<keyword evidence="2" id="KW-0732">Signal</keyword>
<dbReference type="Gene3D" id="2.30.30.240">
    <property type="entry name" value="PRC-barrel domain"/>
    <property type="match status" value="1"/>
</dbReference>
<feature type="region of interest" description="Disordered" evidence="1">
    <location>
        <begin position="175"/>
        <end position="210"/>
    </location>
</feature>
<dbReference type="Proteomes" id="UP001155241">
    <property type="component" value="Unassembled WGS sequence"/>
</dbReference>
<evidence type="ECO:0000256" key="1">
    <source>
        <dbReference type="SAM" id="MobiDB-lite"/>
    </source>
</evidence>
<feature type="chain" id="PRO_5040793359" evidence="2">
    <location>
        <begin position="28"/>
        <end position="210"/>
    </location>
</feature>
<dbReference type="EMBL" id="JAMXLR010000093">
    <property type="protein sequence ID" value="MCO6047963.1"/>
    <property type="molecule type" value="Genomic_DNA"/>
</dbReference>
<evidence type="ECO:0000313" key="4">
    <source>
        <dbReference type="EMBL" id="MCO6047963.1"/>
    </source>
</evidence>
<dbReference type="AlphaFoldDB" id="A0A9X2FGJ6"/>
<feature type="domain" description="PRC-barrel" evidence="3">
    <location>
        <begin position="67"/>
        <end position="128"/>
    </location>
</feature>
<organism evidence="4 5">
    <name type="scientific">Aeoliella straminimaris</name>
    <dbReference type="NCBI Taxonomy" id="2954799"/>
    <lineage>
        <taxon>Bacteria</taxon>
        <taxon>Pseudomonadati</taxon>
        <taxon>Planctomycetota</taxon>
        <taxon>Planctomycetia</taxon>
        <taxon>Pirellulales</taxon>
        <taxon>Lacipirellulaceae</taxon>
        <taxon>Aeoliella</taxon>
    </lineage>
</organism>
<evidence type="ECO:0000259" key="3">
    <source>
        <dbReference type="Pfam" id="PF05239"/>
    </source>
</evidence>
<feature type="signal peptide" evidence="2">
    <location>
        <begin position="1"/>
        <end position="27"/>
    </location>
</feature>